<gene>
    <name evidence="4" type="ORF">I6N98_15850</name>
</gene>
<organism evidence="4 5">
    <name type="scientific">Spongiibacter nanhainus</name>
    <dbReference type="NCBI Taxonomy" id="2794344"/>
    <lineage>
        <taxon>Bacteria</taxon>
        <taxon>Pseudomonadati</taxon>
        <taxon>Pseudomonadota</taxon>
        <taxon>Gammaproteobacteria</taxon>
        <taxon>Cellvibrionales</taxon>
        <taxon>Spongiibacteraceae</taxon>
        <taxon>Spongiibacter</taxon>
    </lineage>
</organism>
<dbReference type="Pfam" id="PF00072">
    <property type="entry name" value="Response_reg"/>
    <property type="match status" value="1"/>
</dbReference>
<dbReference type="InterPro" id="IPR011006">
    <property type="entry name" value="CheY-like_superfamily"/>
</dbReference>
<keyword evidence="5" id="KW-1185">Reference proteome</keyword>
<dbReference type="KEGG" id="snan:I6N98_15850"/>
<evidence type="ECO:0000256" key="2">
    <source>
        <dbReference type="PROSITE-ProRule" id="PRU00169"/>
    </source>
</evidence>
<dbReference type="GO" id="GO:0000160">
    <property type="term" value="P:phosphorelay signal transduction system"/>
    <property type="evidence" value="ECO:0007669"/>
    <property type="project" value="InterPro"/>
</dbReference>
<evidence type="ECO:0000259" key="3">
    <source>
        <dbReference type="PROSITE" id="PS50110"/>
    </source>
</evidence>
<evidence type="ECO:0000313" key="5">
    <source>
        <dbReference type="Proteomes" id="UP000596063"/>
    </source>
</evidence>
<dbReference type="InterPro" id="IPR050595">
    <property type="entry name" value="Bact_response_regulator"/>
</dbReference>
<dbReference type="InterPro" id="IPR001789">
    <property type="entry name" value="Sig_transdc_resp-reg_receiver"/>
</dbReference>
<dbReference type="EMBL" id="CP066167">
    <property type="protein sequence ID" value="QQD17795.1"/>
    <property type="molecule type" value="Genomic_DNA"/>
</dbReference>
<feature type="modified residue" description="4-aspartylphosphate" evidence="2">
    <location>
        <position position="52"/>
    </location>
</feature>
<sequence length="124" mass="13411">MASILAVDDSPSMRQLVSMTLKHAGHDVHLAEDGDDALAQAGSLDVDLVITDVHMPNMDGISLTQSLRALDKFRFTPILILTTESAADMKMRGKEAGATGWIVKPFNAEALLKVVDRVLEPVRS</sequence>
<dbReference type="RefSeq" id="WP_198569294.1">
    <property type="nucleotide sequence ID" value="NZ_CP066167.1"/>
</dbReference>
<reference evidence="4 5" key="1">
    <citation type="submission" date="2020-12" db="EMBL/GenBank/DDBJ databases">
        <authorList>
            <person name="Shan Y."/>
        </authorList>
    </citation>
    <scope>NUCLEOTIDE SEQUENCE [LARGE SCALE GENOMIC DNA]</scope>
    <source>
        <strain evidence="5">csc3.9</strain>
    </source>
</reference>
<proteinExistence type="predicted"/>
<evidence type="ECO:0000313" key="4">
    <source>
        <dbReference type="EMBL" id="QQD17795.1"/>
    </source>
</evidence>
<dbReference type="SUPFAM" id="SSF52172">
    <property type="entry name" value="CheY-like"/>
    <property type="match status" value="1"/>
</dbReference>
<keyword evidence="1 2" id="KW-0597">Phosphoprotein</keyword>
<name>A0A7T4UQY7_9GAMM</name>
<dbReference type="AlphaFoldDB" id="A0A7T4UQY7"/>
<dbReference type="PROSITE" id="PS50110">
    <property type="entry name" value="RESPONSE_REGULATORY"/>
    <property type="match status" value="1"/>
</dbReference>
<dbReference type="PANTHER" id="PTHR44591:SF25">
    <property type="entry name" value="CHEMOTAXIS TWO-COMPONENT RESPONSE REGULATOR"/>
    <property type="match status" value="1"/>
</dbReference>
<dbReference type="Gene3D" id="3.40.50.2300">
    <property type="match status" value="1"/>
</dbReference>
<feature type="domain" description="Response regulatory" evidence="3">
    <location>
        <begin position="3"/>
        <end position="119"/>
    </location>
</feature>
<dbReference type="Proteomes" id="UP000596063">
    <property type="component" value="Chromosome"/>
</dbReference>
<accession>A0A7T4UQY7</accession>
<dbReference type="SMART" id="SM00448">
    <property type="entry name" value="REC"/>
    <property type="match status" value="1"/>
</dbReference>
<protein>
    <submittedName>
        <fullName evidence="4">Response regulator</fullName>
    </submittedName>
</protein>
<evidence type="ECO:0000256" key="1">
    <source>
        <dbReference type="ARBA" id="ARBA00022553"/>
    </source>
</evidence>
<dbReference type="PANTHER" id="PTHR44591">
    <property type="entry name" value="STRESS RESPONSE REGULATOR PROTEIN 1"/>
    <property type="match status" value="1"/>
</dbReference>